<sequence>MWEITKQIARENRQKGLIFFVIAFALEGFLIYQMSEYTNSQSFGYLEGIYLIPMTIIMIAGIIIETIRLARFWRDQRFCLLPVKTERLMMANFGYSIIFLVVSAILSYLGCSIFGQIFSQQVYLPTIQTAAIVSAFYLEVVITFLGVTQALGMLADLVVKRFIPVAQKFSTFILVVLLLGVVSGGSNSETIDLSAHIQNGVISVTIANTLFGTVVRDVITLTICLGILYYLLKNVVEERRGIHE</sequence>
<gene>
    <name evidence="2" type="ORF">BAU17_07475</name>
</gene>
<proteinExistence type="predicted"/>
<name>A0ABQ6Z1V7_9ENTE</name>
<reference evidence="2 3" key="1">
    <citation type="submission" date="2016-06" db="EMBL/GenBank/DDBJ databases">
        <title>Four novel species of enterococci isolated from chicken manure.</title>
        <authorList>
            <person name="Van Tyne D."/>
        </authorList>
    </citation>
    <scope>NUCLEOTIDE SEQUENCE [LARGE SCALE GENOMIC DNA]</scope>
    <source>
        <strain evidence="2 3">CU12B</strain>
    </source>
</reference>
<feature type="transmembrane region" description="Helical" evidence="1">
    <location>
        <begin position="49"/>
        <end position="70"/>
    </location>
</feature>
<feature type="transmembrane region" description="Helical" evidence="1">
    <location>
        <begin position="206"/>
        <end position="232"/>
    </location>
</feature>
<dbReference type="EMBL" id="MAEL01000014">
    <property type="protein sequence ID" value="KAF1305520.1"/>
    <property type="molecule type" value="Genomic_DNA"/>
</dbReference>
<accession>A0ABQ6Z1V7</accession>
<evidence type="ECO:0000313" key="3">
    <source>
        <dbReference type="Proteomes" id="UP000782705"/>
    </source>
</evidence>
<protein>
    <recommendedName>
        <fullName evidence="4">ABC transporter permease</fullName>
    </recommendedName>
</protein>
<evidence type="ECO:0000313" key="2">
    <source>
        <dbReference type="EMBL" id="KAF1305520.1"/>
    </source>
</evidence>
<keyword evidence="1" id="KW-1133">Transmembrane helix</keyword>
<comment type="caution">
    <text evidence="2">The sequence shown here is derived from an EMBL/GenBank/DDBJ whole genome shotgun (WGS) entry which is preliminary data.</text>
</comment>
<feature type="transmembrane region" description="Helical" evidence="1">
    <location>
        <begin position="135"/>
        <end position="157"/>
    </location>
</feature>
<evidence type="ECO:0000256" key="1">
    <source>
        <dbReference type="SAM" id="Phobius"/>
    </source>
</evidence>
<feature type="transmembrane region" description="Helical" evidence="1">
    <location>
        <begin position="16"/>
        <end position="34"/>
    </location>
</feature>
<dbReference type="Proteomes" id="UP000782705">
    <property type="component" value="Unassembled WGS sequence"/>
</dbReference>
<feature type="transmembrane region" description="Helical" evidence="1">
    <location>
        <begin position="91"/>
        <end position="115"/>
    </location>
</feature>
<keyword evidence="1" id="KW-0812">Transmembrane</keyword>
<keyword evidence="1" id="KW-0472">Membrane</keyword>
<evidence type="ECO:0008006" key="4">
    <source>
        <dbReference type="Google" id="ProtNLM"/>
    </source>
</evidence>
<keyword evidence="3" id="KW-1185">Reference proteome</keyword>
<feature type="transmembrane region" description="Helical" evidence="1">
    <location>
        <begin position="169"/>
        <end position="186"/>
    </location>
</feature>
<organism evidence="2 3">
    <name type="scientific">Candidatus Enterococcus willemsii</name>
    <dbReference type="NCBI Taxonomy" id="1857215"/>
    <lineage>
        <taxon>Bacteria</taxon>
        <taxon>Bacillati</taxon>
        <taxon>Bacillota</taxon>
        <taxon>Bacilli</taxon>
        <taxon>Lactobacillales</taxon>
        <taxon>Enterococcaceae</taxon>
        <taxon>Enterococcus</taxon>
    </lineage>
</organism>